<evidence type="ECO:0000256" key="4">
    <source>
        <dbReference type="SAM" id="SignalP"/>
    </source>
</evidence>
<evidence type="ECO:0000313" key="7">
    <source>
        <dbReference type="Proteomes" id="UP000776276"/>
    </source>
</evidence>
<sequence length="1090" mass="117698">MSMRLAGPLFGLVAVLVSPASASAADKLLLAPAPDWVQAIATPAGVPGDDAAIRILLLDQQLNFRAGGTAIYVHSVSRIQTPQGLAASNALSLVWRPDSDVLTVHHIRVIHQGQTRELAVKPEDFTILRRENNLELAALDGVLTATMQPEALEVGDTIDIAYTLERRDPVLAGHGERMLIGGAGVPIRAFHLSAQWDKGQPMRWRPTDLPATPKVVGQRLTLDVADVQPLVSPAGAPARFQLGRLLSFSDFRSWEEVAALFAPLFTKARTLDAASPLKAEVARIRAASNDPVKQAEAALELAQDQVRYVAISLNDGNLVPASADATWQRRYGDCKAKTALLLALLDGLGIQAEPVAANVILGDGMDERLPGVGAFNHVLVRATIAGKAYWLDGTRMGDTSLARLRVPAFGWVLPLRARGATLERLMPPPADVPDTRSIVKLDASAGLYAPAKAHVEVVMTGDLAFGTSISLANLTPAARDQALRDYFRGRYDSITPARVSASYDKATGEETMVMDGTDRMDWWVSRSLPGHEVNGATFGWRADFTRADGPYKDAPFAVNYPSFTRDEEEVILPRGGRDFTGKLAGDEDRTVAGRHFLRRMTMRDGVIHMTAETRSLVPEFPAAEAAEAEKALRAMADVTIYLRPPQAYRPTDGDEAAFQAETPKDAAGYVLRGESFGRQKRWQDALDAYTQALKLDTNNVPALAGQAQVFLARGEFAAAKEKSDKILADKPDDRAGLRIAAGVLIGMNDYAAALPILDKAIAATPGDAWLVGSRGAAKFRTGDIDGALGDYDQALKLDPTQFVQAYSARYLARLHRDGREKAAAEGDALLAAYPDDPRAIRLAAEMFSNGGRTADAARLYDGLVAKTPDDPSIWTARSAIWPADQRDKAVADVETALAIKPDAPAALSRLAALRENAGDYPGALDLYKKLRDLSPPMERPWTQITIARVLARSGDKQGATKLFAEVRGEKDKGASMLNSLCYEAAVANFALDQALADCRASLALQASEATQDSLGFVLLRMRRFDEAIAAYNEGLKKMPARYETEAAMHYGRGLALIGKGRNAEGEADLARARDLSRIVETTFRRNGVIP</sequence>
<dbReference type="PROSITE" id="PS50005">
    <property type="entry name" value="TPR"/>
    <property type="match status" value="4"/>
</dbReference>
<evidence type="ECO:0000256" key="1">
    <source>
        <dbReference type="ARBA" id="ARBA00022737"/>
    </source>
</evidence>
<dbReference type="InterPro" id="IPR019734">
    <property type="entry name" value="TPR_rpt"/>
</dbReference>
<dbReference type="Pfam" id="PF13432">
    <property type="entry name" value="TPR_16"/>
    <property type="match status" value="3"/>
</dbReference>
<dbReference type="RefSeq" id="WP_216322337.1">
    <property type="nucleotide sequence ID" value="NZ_JAHKRT010000003.1"/>
</dbReference>
<keyword evidence="1" id="KW-0677">Repeat</keyword>
<dbReference type="Pfam" id="PF12969">
    <property type="entry name" value="DUF3857"/>
    <property type="match status" value="1"/>
</dbReference>
<proteinExistence type="predicted"/>
<comment type="caution">
    <text evidence="6">The sequence shown here is derived from an EMBL/GenBank/DDBJ whole genome shotgun (WGS) entry which is preliminary data.</text>
</comment>
<dbReference type="InterPro" id="IPR024618">
    <property type="entry name" value="DUF3857"/>
</dbReference>
<protein>
    <submittedName>
        <fullName evidence="6">DUF3857 domain-containing protein</fullName>
    </submittedName>
</protein>
<reference evidence="6 7" key="1">
    <citation type="submission" date="2021-06" db="EMBL/GenBank/DDBJ databases">
        <title>Sphingomonas sp. XMGL2, whole genome shotgun sequencing project.</title>
        <authorList>
            <person name="Zhao G."/>
            <person name="Shen L."/>
        </authorList>
    </citation>
    <scope>NUCLEOTIDE SEQUENCE [LARGE SCALE GENOMIC DNA]</scope>
    <source>
        <strain evidence="6 7">XMGL2</strain>
    </source>
</reference>
<gene>
    <name evidence="6" type="ORF">KOF26_07000</name>
</gene>
<feature type="chain" id="PRO_5046739465" evidence="4">
    <location>
        <begin position="25"/>
        <end position="1090"/>
    </location>
</feature>
<dbReference type="PANTHER" id="PTHR44858:SF1">
    <property type="entry name" value="UDP-N-ACETYLGLUCOSAMINE--PEPTIDE N-ACETYLGLUCOSAMINYLTRANSFERASE SPINDLY-RELATED"/>
    <property type="match status" value="1"/>
</dbReference>
<keyword evidence="7" id="KW-1185">Reference proteome</keyword>
<evidence type="ECO:0000256" key="2">
    <source>
        <dbReference type="ARBA" id="ARBA00022803"/>
    </source>
</evidence>
<organism evidence="6 7">
    <name type="scientific">Sphingomonas quercus</name>
    <dbReference type="NCBI Taxonomy" id="2842451"/>
    <lineage>
        <taxon>Bacteria</taxon>
        <taxon>Pseudomonadati</taxon>
        <taxon>Pseudomonadota</taxon>
        <taxon>Alphaproteobacteria</taxon>
        <taxon>Sphingomonadales</taxon>
        <taxon>Sphingomonadaceae</taxon>
        <taxon>Sphingomonas</taxon>
    </lineage>
</organism>
<dbReference type="PANTHER" id="PTHR44858">
    <property type="entry name" value="TETRATRICOPEPTIDE REPEAT PROTEIN 6"/>
    <property type="match status" value="1"/>
</dbReference>
<feature type="signal peptide" evidence="4">
    <location>
        <begin position="1"/>
        <end position="24"/>
    </location>
</feature>
<feature type="domain" description="DUF3857" evidence="5">
    <location>
        <begin position="67"/>
        <end position="229"/>
    </location>
</feature>
<feature type="repeat" description="TPR" evidence="3">
    <location>
        <begin position="666"/>
        <end position="699"/>
    </location>
</feature>
<dbReference type="EMBL" id="JAHKRT010000003">
    <property type="protein sequence ID" value="MBU3077613.1"/>
    <property type="molecule type" value="Genomic_DNA"/>
</dbReference>
<evidence type="ECO:0000313" key="6">
    <source>
        <dbReference type="EMBL" id="MBU3077613.1"/>
    </source>
</evidence>
<keyword evidence="2 3" id="KW-0802">TPR repeat</keyword>
<name>A0ABS6BH29_9SPHN</name>
<evidence type="ECO:0000256" key="3">
    <source>
        <dbReference type="PROSITE-ProRule" id="PRU00339"/>
    </source>
</evidence>
<feature type="repeat" description="TPR" evidence="3">
    <location>
        <begin position="768"/>
        <end position="801"/>
    </location>
</feature>
<evidence type="ECO:0000259" key="5">
    <source>
        <dbReference type="Pfam" id="PF12969"/>
    </source>
</evidence>
<dbReference type="Proteomes" id="UP000776276">
    <property type="component" value="Unassembled WGS sequence"/>
</dbReference>
<feature type="repeat" description="TPR" evidence="3">
    <location>
        <begin position="1008"/>
        <end position="1041"/>
    </location>
</feature>
<feature type="repeat" description="TPR" evidence="3">
    <location>
        <begin position="904"/>
        <end position="937"/>
    </location>
</feature>
<keyword evidence="4" id="KW-0732">Signal</keyword>
<dbReference type="SMART" id="SM00028">
    <property type="entry name" value="TPR"/>
    <property type="match status" value="7"/>
</dbReference>
<accession>A0ABS6BH29</accession>
<dbReference type="InterPro" id="IPR050498">
    <property type="entry name" value="Ycf3"/>
</dbReference>